<organism evidence="2 3">
    <name type="scientific">Luteolibacter pohnpeiensis</name>
    <dbReference type="NCBI Taxonomy" id="454153"/>
    <lineage>
        <taxon>Bacteria</taxon>
        <taxon>Pseudomonadati</taxon>
        <taxon>Verrucomicrobiota</taxon>
        <taxon>Verrucomicrobiia</taxon>
        <taxon>Verrucomicrobiales</taxon>
        <taxon>Verrucomicrobiaceae</taxon>
        <taxon>Luteolibacter</taxon>
    </lineage>
</organism>
<feature type="transmembrane region" description="Helical" evidence="1">
    <location>
        <begin position="84"/>
        <end position="105"/>
    </location>
</feature>
<feature type="transmembrane region" description="Helical" evidence="1">
    <location>
        <begin position="125"/>
        <end position="144"/>
    </location>
</feature>
<dbReference type="InterPro" id="IPR007404">
    <property type="entry name" value="YdjM-like"/>
</dbReference>
<evidence type="ECO:0000313" key="3">
    <source>
        <dbReference type="Proteomes" id="UP000603141"/>
    </source>
</evidence>
<keyword evidence="1" id="KW-0472">Membrane</keyword>
<evidence type="ECO:0000313" key="2">
    <source>
        <dbReference type="EMBL" id="MBK1882079.1"/>
    </source>
</evidence>
<proteinExistence type="predicted"/>
<dbReference type="AlphaFoldDB" id="A0A934VW24"/>
<dbReference type="RefSeq" id="WP_200268861.1">
    <property type="nucleotide sequence ID" value="NZ_JAENIJ010000007.1"/>
</dbReference>
<keyword evidence="1" id="KW-1133">Transmembrane helix</keyword>
<sequence length="170" mass="19136">MDIFTHALAPVLIARNTLGRRRPFSGKEFILIGIFGALPDILNPHLSLSARMHSWSHGLPCWAGITLLLLMVSRIPKIQVSLRVAAFMSFAYLLHMACDSISGGIDWLYPAGSFVWGDYWVDPTLWVPLDILLILIAYLQFRLLPMRRKLAAAKRKTAESNGTPLDRHQD</sequence>
<keyword evidence="1" id="KW-0812">Transmembrane</keyword>
<gene>
    <name evidence="2" type="ORF">JIN85_06610</name>
</gene>
<dbReference type="Proteomes" id="UP000603141">
    <property type="component" value="Unassembled WGS sequence"/>
</dbReference>
<name>A0A934VW24_9BACT</name>
<dbReference type="Pfam" id="PF04307">
    <property type="entry name" value="YdjM"/>
    <property type="match status" value="1"/>
</dbReference>
<keyword evidence="2" id="KW-0378">Hydrolase</keyword>
<dbReference type="GO" id="GO:0016787">
    <property type="term" value="F:hydrolase activity"/>
    <property type="evidence" value="ECO:0007669"/>
    <property type="project" value="UniProtKB-KW"/>
</dbReference>
<dbReference type="EMBL" id="JAENIJ010000007">
    <property type="protein sequence ID" value="MBK1882079.1"/>
    <property type="molecule type" value="Genomic_DNA"/>
</dbReference>
<evidence type="ECO:0000256" key="1">
    <source>
        <dbReference type="SAM" id="Phobius"/>
    </source>
</evidence>
<feature type="transmembrane region" description="Helical" evidence="1">
    <location>
        <begin position="54"/>
        <end position="72"/>
    </location>
</feature>
<accession>A0A934VW24</accession>
<keyword evidence="3" id="KW-1185">Reference proteome</keyword>
<reference evidence="2" key="1">
    <citation type="submission" date="2021-01" db="EMBL/GenBank/DDBJ databases">
        <title>Modified the classification status of verrucomicrobia.</title>
        <authorList>
            <person name="Feng X."/>
        </authorList>
    </citation>
    <scope>NUCLEOTIDE SEQUENCE</scope>
    <source>
        <strain evidence="2">KCTC 22041</strain>
    </source>
</reference>
<protein>
    <submittedName>
        <fullName evidence="2">Metal-dependent hydrolase</fullName>
    </submittedName>
</protein>
<comment type="caution">
    <text evidence="2">The sequence shown here is derived from an EMBL/GenBank/DDBJ whole genome shotgun (WGS) entry which is preliminary data.</text>
</comment>